<feature type="domain" description="Big-1" evidence="3">
    <location>
        <begin position="3543"/>
        <end position="3643"/>
    </location>
</feature>
<reference evidence="4 5" key="1">
    <citation type="submission" date="2019-01" db="EMBL/GenBank/DDBJ databases">
        <title>Cytophagaceae bacterium strain CAR-16.</title>
        <authorList>
            <person name="Chen W.-M."/>
        </authorList>
    </citation>
    <scope>NUCLEOTIDE SEQUENCE [LARGE SCALE GENOMIC DNA]</scope>
    <source>
        <strain evidence="4 5">CAR-16</strain>
    </source>
</reference>
<evidence type="ECO:0000313" key="4">
    <source>
        <dbReference type="EMBL" id="RXK46510.1"/>
    </source>
</evidence>
<dbReference type="EMBL" id="SDHY01000010">
    <property type="protein sequence ID" value="RXK46510.1"/>
    <property type="molecule type" value="Genomic_DNA"/>
</dbReference>
<sequence length="4309" mass="425466">VTVSPTTFSKLAVSLASPQTNGSAFTGTNTLTAQDAYGNTVTTFSAATNNVTVTTSLTGTVSGLGSGVNNILNQASDFTNGVANLTTLGLKFTGTSGSGTFTFTPATGTAVTSSSITINAGAATKLVVTGTGTQTAGGTQSITITALDASGNTATTYNGSKNITFSGANASSSPVTNPTVAGTNFGTATSLTFTNGVATATMALFKAEAAIVAATDGSISAAGADRLAVSVSPASLDTFALSLTSPQVNGLAFTGTNTITAQDAYGNTVTSFDASQDQVTATVSLSGTISGLSGGNKLNNVNDFVNGVANLTGSLKYTGTIGTGSITFTSASGKSGSANGEITAGAATKLVVTGSGSQTAGGTQSLTITAKDASGNTALTYTGDKSLTFSGATNSPSPSTSPTATNKNSTAVDFGTATTVTFTNGVATTNLKLYKAESASISVTDGSISSTGGDRLNVNVSEASFSKLAVSLTSPQISGTAFTGTNTLTAQDAYGNTVTSFSAATNNITITSSLSGTISGFTGGNVMNNAGRFVNGVANLTSVMIFTGTAGSGTFTFTPASGTAVTSSSITINAGAATKFIITGSGTQTAGATQNITITAKDANDNTALTYSGNYSLTFSGAASSSSPVTVPTVNGTNFGTATTLNFSSGVATATLALYKAEAINLVATQSSITTSGADRLAITVSPAAFDKLTTSLATPQINGVAFTGTNTLEAEDAYGNTVTTFDASTNNVTVTTSLTGTISGLSGGNKLNNANDFVSGVANLSTLGLKFTGTAGTGTFTFTPQTGSTVTSGTVAISAGAATKLVVTGTGSETAGAAQTITVTAKDAQGNTATGYTGSKTITFSGANSSSSPVTAPTVGGVNFGTGTSLSFSNGVATASMILYKAEAAQIAATDGTISAAGADRLSVTITESSFSKLTVSLQSPQTNGTAFTGTNTLTAQDAYGNTINSFSASGNNITVTTSLTGTITGLSGTNKLDNAADFTNGVANLTSLGLTYTGTSGDGTFTFTPATGTAVTSSSITINPSAATKFIVTGTGTQTAGGNQVVTITAKDASGNTATGYTGDKSIVFSGATSSINPSTAPTARDKDNTDINFGTATTITFTNGVASSQVKLYKAEVANIVATQSSITTSGTDRLSVTVSPSSYTKLAVSLATPQINGVAFTGTNTLTAQDAYGNTVPSFDASANNVTVTTSLTGSISGLSGTNKLTGAGDFVSGVANLSTKLIYTGTVGTGTFTFTPQSGTAVTSGSVQINAGAATRLVITGTGTQTAGVSQNITITAKDAQGNTDAAYTGSKTITFSGANSSANPSTAPTVAGTDFGTGTSVSFTNGVATASMLLYKAESAQIAATDGTISAAGADRLSVTVSESSFSKLVVSLASPQINGVAFTGTNSLTAQDAYGNTVNSFNASANNVTVSTSLTGSISGLSGTNKLTNAADFTNGVANLTSLGLTFTGTSGDGTFTFTPATGTAVTSASITVNPGEATKFVLTGTGSQTAGGSQVVTMTAKDASGNTATAYTGDKSIVFSGAGSSINPSTSPTAKDKDNADINFGTATTITFTSGVATSQVKLYKAESALLVATQGAVTTSGADRLSVTVSNAGLNKLVASLASPQTNASAFTGTNTLTVQDAYGNTVTSFDASANNVTVTTSLTGTISGLSGTNKLNSGSDFVNGVANLTSKLIFTGTVGTGTFSFNTATGGASGTSGNVVINPAAATRLVVTGTGTITAGASQTITITAKDASGNTVTSYAGSKALTFSGSTQSTNPVTTPTVAGVDFGATTNLTFTNGVATASMILYKAGESIIVANDGSIASSGADRLTVNVNQAGLNKIHVSFTTPQTNGVALTGVNTITVEDAYGNPVLDFDASTNNVTATTGLGGVISGLSGGDKLTSNTDFVNGVADLTGKLIYTGTSGSGTITFTTATGGATGSFNGVINPGSATKFVITGSTTQTAGASQSITITAKDASGNTATSYTGTKSLTFTGANNSSNPSTAPTVAGTNFGTATNISFTDGVASASMVLYKAETAPIVATQGSITTSGSDRLSVVVSAASFSKFVVSLASPQTNGVAFTGTNTLTAQDAYGNTALYNASVNPVTVTTSLTGSITGLSGTNILNSAGDFTAGVANLTSKFIYSGEVGTGTFTFTPTTGTAATSGNVTINAGSATKFVITGSATQVAGGTQTITITAKDANGNTATGYTGNHALTFSGANSSPNPSTAPNVTDNTSAAIDFGTATTIAFTNGVATADLKLYKVETANIAASASGINASTGSDRLTVAVSHGVATKFTVSLTSPQNSGTAFTGTNTLTALDAYGNVATGFDASANVITVTSSLTGTISGLNGSNVLNNAADFSSGVANLTSKLTFTGTAGTGTFTFTPASGTPVTSGNVTMGAGTATRLVVTGTGTQTAGSTQTITITAKDANGNTVTTYTGDHAITFAGASSSTNPVTAATVTDKNTSAINFGSATTMTFTAGVATGTMALYHVESPYITASASGITASTGSDRLAVVVSPSIGLKFAVSLTSPQTNGSSFTGTNTLTAYDSWGNVATGFNAASNNITVTSTLTGIISGLSGGNKLNNAGDFTNGVSNLTGLTFTGNAGTGTFTFTPASGTAVTSSNVSISAGTVSKLVITGNGSQTAGGSQTITITAKDENGNTVLGYTGDKILVFSGANSSANPSTAPTVSDKNSSDINFGSNTVVSFTNGVGTAIMKLYKAESTLISVTDGTVSTSAMENKLNVSVSGATASKLVATTLSPAYPTMGSNNVTLNARVQDAYGNQVNVSSNTTLQLGLTIGGVDKTTKLMRTTAGGVLLANPVTVTINAGSSSFLIDYLRFDESTRNSPSYTYNTNAIVTTTAISGMSLTASSTDAFAITEGAIYQPKSSGNWTSVAWEVSSDGGNTFTDTSAPTQTSQGEYDIVKIPSGITTTLNTNIELYSLIIDGVFDLPSGSTLTLKHSSNPVAEYNIHTHGTFKNSGGEFVNTISSELLAFHGGTYEHARNGGSIPASTWSSNAGAGTNALLKVTGITSTALTGGLDQSFMNVEWNNASQSVAQSLHGNVSVSQNLNIISGDLSIGSNTLTLNGTLSSITGNLLGSSSSNLVVNTSSGTPTLSFKSGARQLGNLTINTASGIALDSDVLINGTLDLQNGKIVTNGSNVLSIASGASISGASSSRYVQGKLARGIPQNSSTVNFPIGDSDNYAPLSLSFAGRSGNLTITTSTTVPGAAPAIASGISQSKYINRYWSINDLDNTSGTYSTMTATLNYVAGDIQGGANTSTLIVRKKLGDTWSIGAAGTRTGTSVQSSGFSSLGDFYAGETAGTNKFVLNAPSDIVAGTRAAYTVSRRDIANLSSTIGAQTVYLYTTGGLFHSTANNGSLLTSVNIADGDSTANFWFSNTTAGNYTITVSDASPAADGATGIADASDNMVVNPAAVDAAISTLLPTSASITADGVSTQVLTVRAKDAYGNNLTSGGATVTIVKSSGTGSIGSVTDVGNGTYTATVTAPSAAGSGVFVATIGGADVKSGTGVQTQATITYNPGILDAAFTTLTPSSATITANGTSTQVLTVTAKDAYGNNLGAGGATVTIEKLSGLGSIGAVSDVGNGTYTATVTSPTTAGSGIFVATIGGNPVKSGAGSQTQSTITFAPGTATKLVVTGSSTQTAGGAQTITITAKDVNDNTATAYTGSHTITFSGAASSLSPSTSPTVAGTNFGTGTNLTFTNGVATASMVLYKAESAQIAASDGTISAAGTDRLSVAVSPTSLSKFAVNLTTPQINGVAWTGVNNVTAQDQFGNTVTDFDASQNIVSVTAESVVVVSGLSGGDKLNSAADFVNGVANLTNKLILTGTSGTGNLVFTAASGATGSDSGDLLPGDATKFVITGTATQTAGSSQTITLTAKDISGNTATSYTGNKSITFSGANSSSSPATTPTVASTNFGTATTLNFSNGVATASMSLFKAELANIVATQSSITTTGADRLSVTVNPSTFSKLAVSLTSPQVNGVSFTGTNNLTALDTYGNTVTNFNASTNNITVSTDLTGSISGLSGTNKLTGAGDFVSGVANLSTKLIYTGTVGTGTFTFTPQSGTAVTSGSVQINAGAATRLVITGTGTQTAGVSQNITITAKDAQGNTDAAYTGSKTITFSGANSSANPSTAPTVAGTDFGTGTSVSFTNGVATASMLLYKAESAQIAATDGTISAAGADRLSVTVSESSFSKLVVSLASPQINGVAFTGTNSLTAQDAYGNTVTSFNASTNNVTVSTSLTGSISGLSGTNKLTNAADFTNGVANLTSLGLTFTGTSGDGTFTFTPATGTA</sequence>
<evidence type="ECO:0000256" key="1">
    <source>
        <dbReference type="ARBA" id="ARBA00010116"/>
    </source>
</evidence>
<protein>
    <recommendedName>
        <fullName evidence="3">Big-1 domain-containing protein</fullName>
    </recommendedName>
</protein>
<organism evidence="4 5">
    <name type="scientific">Aquirufa rosea</name>
    <dbReference type="NCBI Taxonomy" id="2509241"/>
    <lineage>
        <taxon>Bacteria</taxon>
        <taxon>Pseudomonadati</taxon>
        <taxon>Bacteroidota</taxon>
        <taxon>Cytophagia</taxon>
        <taxon>Cytophagales</taxon>
        <taxon>Flectobacillaceae</taxon>
        <taxon>Aquirufa</taxon>
    </lineage>
</organism>
<dbReference type="Pfam" id="PF09134">
    <property type="entry name" value="Invasin_D3"/>
    <property type="match status" value="2"/>
</dbReference>
<proteinExistence type="inferred from homology"/>
<feature type="domain" description="Big-1" evidence="3">
    <location>
        <begin position="3435"/>
        <end position="3535"/>
    </location>
</feature>
<comment type="caution">
    <text evidence="4">The sequence shown here is derived from an EMBL/GenBank/DDBJ whole genome shotgun (WGS) entry which is preliminary data.</text>
</comment>
<dbReference type="RefSeq" id="WP_205749514.1">
    <property type="nucleotide sequence ID" value="NZ_SDHY01000010.1"/>
</dbReference>
<accession>A0A4Q1BX15</accession>
<dbReference type="PROSITE" id="PS51127">
    <property type="entry name" value="BIG1"/>
    <property type="match status" value="2"/>
</dbReference>
<evidence type="ECO:0000313" key="5">
    <source>
        <dbReference type="Proteomes" id="UP000289455"/>
    </source>
</evidence>
<dbReference type="InterPro" id="IPR015217">
    <property type="entry name" value="Invasin_dom_3"/>
</dbReference>
<feature type="region of interest" description="Disordered" evidence="2">
    <location>
        <begin position="389"/>
        <end position="408"/>
    </location>
</feature>
<feature type="non-terminal residue" evidence="4">
    <location>
        <position position="4309"/>
    </location>
</feature>
<evidence type="ECO:0000256" key="2">
    <source>
        <dbReference type="SAM" id="MobiDB-lite"/>
    </source>
</evidence>
<comment type="similarity">
    <text evidence="1">Belongs to the intimin/invasin family.</text>
</comment>
<dbReference type="Proteomes" id="UP000289455">
    <property type="component" value="Unassembled WGS sequence"/>
</dbReference>
<dbReference type="InterPro" id="IPR003344">
    <property type="entry name" value="Big_1_dom"/>
</dbReference>
<name>A0A4Q1BX15_9BACT</name>
<feature type="compositionally biased region" description="Low complexity" evidence="2">
    <location>
        <begin position="392"/>
        <end position="408"/>
    </location>
</feature>
<dbReference type="InterPro" id="IPR013783">
    <property type="entry name" value="Ig-like_fold"/>
</dbReference>
<evidence type="ECO:0000259" key="3">
    <source>
        <dbReference type="PROSITE" id="PS51127"/>
    </source>
</evidence>
<dbReference type="InterPro" id="IPR008964">
    <property type="entry name" value="Invasin/intimin_cell_adhesion"/>
</dbReference>
<dbReference type="SUPFAM" id="SSF49373">
    <property type="entry name" value="Invasin/intimin cell-adhesion fragments"/>
    <property type="match status" value="2"/>
</dbReference>
<feature type="non-terminal residue" evidence="4">
    <location>
        <position position="1"/>
    </location>
</feature>
<gene>
    <name evidence="4" type="ORF">ESB04_12230</name>
</gene>
<dbReference type="Gene3D" id="2.60.40.10">
    <property type="entry name" value="Immunoglobulins"/>
    <property type="match status" value="2"/>
</dbReference>
<keyword evidence="5" id="KW-1185">Reference proteome</keyword>